<protein>
    <submittedName>
        <fullName evidence="2">Uncharacterized protein</fullName>
    </submittedName>
</protein>
<name>A0ABT7JCM7_9DEIO</name>
<evidence type="ECO:0000313" key="3">
    <source>
        <dbReference type="Proteomes" id="UP001302059"/>
    </source>
</evidence>
<feature type="chain" id="PRO_5047334864" evidence="1">
    <location>
        <begin position="20"/>
        <end position="283"/>
    </location>
</feature>
<sequence length="283" mass="30804">MSRFWLPLLPALLLSTAGAESSDFSYAPAQWPLLLRLSAGFPEFAGLTHPTTPLTGRPVPALTDVTRAEQVSGRMAADPYWQRYVRWDGQAVKVRYSAAELVRAAQAVKRVRPQTTVRVDTGLTRVVVNISVADTARVGRAAGVPGLVLSQHERPRLRAEITPRTLSLPEVREREQAPFGQVTLEVRLTNPLDRPVWWRYGCGGNVLVGVLTATGGEVAPASGERPGGVRFTCTAEERVAVLQPGESLTLPGVLASGLRLGDLAPGRYFWHVEESRIPFTLTP</sequence>
<dbReference type="EMBL" id="JASNGB010000005">
    <property type="protein sequence ID" value="MDL2342789.1"/>
    <property type="molecule type" value="Genomic_DNA"/>
</dbReference>
<dbReference type="Proteomes" id="UP001302059">
    <property type="component" value="Unassembled WGS sequence"/>
</dbReference>
<evidence type="ECO:0000256" key="1">
    <source>
        <dbReference type="SAM" id="SignalP"/>
    </source>
</evidence>
<keyword evidence="3" id="KW-1185">Reference proteome</keyword>
<accession>A0ABT7JCM7</accession>
<organism evidence="2 3">
    <name type="scientific">Deinococcus rhizophilus</name>
    <dbReference type="NCBI Taxonomy" id="3049544"/>
    <lineage>
        <taxon>Bacteria</taxon>
        <taxon>Thermotogati</taxon>
        <taxon>Deinococcota</taxon>
        <taxon>Deinococci</taxon>
        <taxon>Deinococcales</taxon>
        <taxon>Deinococcaceae</taxon>
        <taxon>Deinococcus</taxon>
    </lineage>
</organism>
<keyword evidence="1" id="KW-0732">Signal</keyword>
<gene>
    <name evidence="2" type="ORF">QOL99_01365</name>
</gene>
<dbReference type="RefSeq" id="WP_285520819.1">
    <property type="nucleotide sequence ID" value="NZ_JASNGB010000005.1"/>
</dbReference>
<reference evidence="2 3" key="1">
    <citation type="submission" date="2023-05" db="EMBL/GenBank/DDBJ databases">
        <authorList>
            <person name="Gao F."/>
        </authorList>
    </citation>
    <scope>NUCLEOTIDE SEQUENCE [LARGE SCALE GENOMIC DNA]</scope>
    <source>
        <strain evidence="2 3">MIMF12</strain>
    </source>
</reference>
<feature type="signal peptide" evidence="1">
    <location>
        <begin position="1"/>
        <end position="19"/>
    </location>
</feature>
<evidence type="ECO:0000313" key="2">
    <source>
        <dbReference type="EMBL" id="MDL2342789.1"/>
    </source>
</evidence>
<proteinExistence type="predicted"/>
<comment type="caution">
    <text evidence="2">The sequence shown here is derived from an EMBL/GenBank/DDBJ whole genome shotgun (WGS) entry which is preliminary data.</text>
</comment>